<comment type="caution">
    <text evidence="1">The sequence shown here is derived from an EMBL/GenBank/DDBJ whole genome shotgun (WGS) entry which is preliminary data.</text>
</comment>
<reference evidence="1 2" key="1">
    <citation type="submission" date="2016-08" db="EMBL/GenBank/DDBJ databases">
        <title>Genomes of anaerobic fungi encode conserved fungal cellulosomes for biomass hydrolysis.</title>
        <authorList>
            <consortium name="DOE Joint Genome Institute"/>
            <person name="Haitjema C.H."/>
            <person name="Gilmore S.P."/>
            <person name="Henske J.K."/>
            <person name="Solomon K.V."/>
            <person name="De Groot R."/>
            <person name="Kuo A."/>
            <person name="Mondo S.J."/>
            <person name="Salamov A.A."/>
            <person name="Labutti K."/>
            <person name="Zhao Z."/>
            <person name="Chiniquy J."/>
            <person name="Barry K."/>
            <person name="Brewer H.M."/>
            <person name="Purvine S.O."/>
            <person name="Wright A.T."/>
            <person name="Boxma B."/>
            <person name="Van Alen T."/>
            <person name="Hackstein J.H."/>
            <person name="Baker S.E."/>
            <person name="Grigoriev I.V."/>
            <person name="O'Malley M.A."/>
        </authorList>
    </citation>
    <scope>NUCLEOTIDE SEQUENCE [LARGE SCALE GENOMIC DNA]</scope>
    <source>
        <strain evidence="2">finn</strain>
    </source>
</reference>
<accession>A0A1Y1VJG3</accession>
<dbReference type="EMBL" id="MCFH01000005">
    <property type="protein sequence ID" value="ORX57851.1"/>
    <property type="molecule type" value="Genomic_DNA"/>
</dbReference>
<evidence type="ECO:0000313" key="2">
    <source>
        <dbReference type="Proteomes" id="UP000193719"/>
    </source>
</evidence>
<keyword evidence="2" id="KW-1185">Reference proteome</keyword>
<dbReference type="InterPro" id="IPR036770">
    <property type="entry name" value="Ankyrin_rpt-contain_sf"/>
</dbReference>
<dbReference type="Proteomes" id="UP000193719">
    <property type="component" value="Unassembled WGS sequence"/>
</dbReference>
<evidence type="ECO:0000313" key="1">
    <source>
        <dbReference type="EMBL" id="ORX57851.1"/>
    </source>
</evidence>
<organism evidence="1 2">
    <name type="scientific">Piromyces finnis</name>
    <dbReference type="NCBI Taxonomy" id="1754191"/>
    <lineage>
        <taxon>Eukaryota</taxon>
        <taxon>Fungi</taxon>
        <taxon>Fungi incertae sedis</taxon>
        <taxon>Chytridiomycota</taxon>
        <taxon>Chytridiomycota incertae sedis</taxon>
        <taxon>Neocallimastigomycetes</taxon>
        <taxon>Neocallimastigales</taxon>
        <taxon>Neocallimastigaceae</taxon>
        <taxon>Piromyces</taxon>
    </lineage>
</organism>
<dbReference type="AlphaFoldDB" id="A0A1Y1VJG3"/>
<evidence type="ECO:0008006" key="3">
    <source>
        <dbReference type="Google" id="ProtNLM"/>
    </source>
</evidence>
<sequence length="273" mass="32322">MPTINDLRNNIIDLIKSNNLTNLINYVETNCVFLLALNNIEFDILIFSIENCDSNDIVQYIINQCQFETLNYSFYCQSICYRGYKVPLFSAVAKKKFGIADLLIEKGADINYRLNILNWEDINIVNYLYHIGSVYFDKAILKYIFSHNFNISCLSTNLMSQFKNIYDNGLDIIFNYSIFDNLFIIKMLEYYNNKKPLSNSQLKFIIMNEKSKIKIDRQCYKEALNLKKYDTIMTFFNNDSNHHNLNSYECYELLEKAVYFNNYNLVKSILNYK</sequence>
<name>A0A1Y1VJG3_9FUNG</name>
<dbReference type="SUPFAM" id="SSF48403">
    <property type="entry name" value="Ankyrin repeat"/>
    <property type="match status" value="1"/>
</dbReference>
<protein>
    <recommendedName>
        <fullName evidence="3">Ankyrin</fullName>
    </recommendedName>
</protein>
<reference evidence="1 2" key="2">
    <citation type="submission" date="2016-08" db="EMBL/GenBank/DDBJ databases">
        <title>Pervasive Adenine N6-methylation of Active Genes in Fungi.</title>
        <authorList>
            <consortium name="DOE Joint Genome Institute"/>
            <person name="Mondo S.J."/>
            <person name="Dannebaum R.O."/>
            <person name="Kuo R.C."/>
            <person name="Labutti K."/>
            <person name="Haridas S."/>
            <person name="Kuo A."/>
            <person name="Salamov A."/>
            <person name="Ahrendt S.R."/>
            <person name="Lipzen A."/>
            <person name="Sullivan W."/>
            <person name="Andreopoulos W.B."/>
            <person name="Clum A."/>
            <person name="Lindquist E."/>
            <person name="Daum C."/>
            <person name="Ramamoorthy G.K."/>
            <person name="Gryganskyi A."/>
            <person name="Culley D."/>
            <person name="Magnuson J.K."/>
            <person name="James T.Y."/>
            <person name="O'Malley M.A."/>
            <person name="Stajich J.E."/>
            <person name="Spatafora J.W."/>
            <person name="Visel A."/>
            <person name="Grigoriev I.V."/>
        </authorList>
    </citation>
    <scope>NUCLEOTIDE SEQUENCE [LARGE SCALE GENOMIC DNA]</scope>
    <source>
        <strain evidence="2">finn</strain>
    </source>
</reference>
<dbReference type="OrthoDB" id="10533708at2759"/>
<dbReference type="STRING" id="1754191.A0A1Y1VJG3"/>
<proteinExistence type="predicted"/>
<gene>
    <name evidence="1" type="ORF">BCR36DRAFT_277776</name>
</gene>
<feature type="non-terminal residue" evidence="1">
    <location>
        <position position="273"/>
    </location>
</feature>